<dbReference type="InterPro" id="IPR051448">
    <property type="entry name" value="CdaR-like_regulators"/>
</dbReference>
<comment type="similarity">
    <text evidence="1">Belongs to the CdaR family.</text>
</comment>
<evidence type="ECO:0000259" key="4">
    <source>
        <dbReference type="Pfam" id="PF17853"/>
    </source>
</evidence>
<evidence type="ECO:0000259" key="3">
    <source>
        <dbReference type="Pfam" id="PF13556"/>
    </source>
</evidence>
<name>A0ABT2RU01_9FIRM</name>
<organism evidence="5 6">
    <name type="scientific">Laedolimicola ammoniilytica</name>
    <dbReference type="NCBI Taxonomy" id="2981771"/>
    <lineage>
        <taxon>Bacteria</taxon>
        <taxon>Bacillati</taxon>
        <taxon>Bacillota</taxon>
        <taxon>Clostridia</taxon>
        <taxon>Lachnospirales</taxon>
        <taxon>Lachnospiraceae</taxon>
        <taxon>Laedolimicola</taxon>
    </lineage>
</organism>
<dbReference type="Pfam" id="PF13556">
    <property type="entry name" value="HTH_30"/>
    <property type="match status" value="1"/>
</dbReference>
<protein>
    <submittedName>
        <fullName evidence="5">Helix-turn-helix domain-containing protein</fullName>
    </submittedName>
</protein>
<evidence type="ECO:0000256" key="1">
    <source>
        <dbReference type="ARBA" id="ARBA00006754"/>
    </source>
</evidence>
<dbReference type="InterPro" id="IPR041522">
    <property type="entry name" value="CdaR_GGDEF"/>
</dbReference>
<evidence type="ECO:0000313" key="5">
    <source>
        <dbReference type="EMBL" id="MCU6695784.1"/>
    </source>
</evidence>
<dbReference type="RefSeq" id="WP_262670609.1">
    <property type="nucleotide sequence ID" value="NZ_JAOQKC010000003.1"/>
</dbReference>
<comment type="caution">
    <text evidence="5">The sequence shown here is derived from an EMBL/GenBank/DDBJ whole genome shotgun (WGS) entry which is preliminary data.</text>
</comment>
<accession>A0ABT2RU01</accession>
<feature type="coiled-coil region" evidence="2">
    <location>
        <begin position="101"/>
        <end position="128"/>
    </location>
</feature>
<dbReference type="PANTHER" id="PTHR33744:SF15">
    <property type="entry name" value="CARBOHYDRATE DIACID REGULATOR"/>
    <property type="match status" value="1"/>
</dbReference>
<dbReference type="Proteomes" id="UP001652461">
    <property type="component" value="Unassembled WGS sequence"/>
</dbReference>
<evidence type="ECO:0000313" key="6">
    <source>
        <dbReference type="Proteomes" id="UP001652461"/>
    </source>
</evidence>
<dbReference type="Gene3D" id="1.10.10.2840">
    <property type="entry name" value="PucR C-terminal helix-turn-helix domain"/>
    <property type="match status" value="1"/>
</dbReference>
<dbReference type="InterPro" id="IPR042070">
    <property type="entry name" value="PucR_C-HTH_sf"/>
</dbReference>
<feature type="domain" description="CdaR GGDEF-like" evidence="4">
    <location>
        <begin position="277"/>
        <end position="393"/>
    </location>
</feature>
<keyword evidence="6" id="KW-1185">Reference proteome</keyword>
<gene>
    <name evidence="5" type="ORF">OCV63_02590</name>
</gene>
<evidence type="ECO:0000256" key="2">
    <source>
        <dbReference type="SAM" id="Coils"/>
    </source>
</evidence>
<dbReference type="Pfam" id="PF17853">
    <property type="entry name" value="GGDEF_2"/>
    <property type="match status" value="1"/>
</dbReference>
<dbReference type="InterPro" id="IPR025736">
    <property type="entry name" value="PucR_C-HTH_dom"/>
</dbReference>
<dbReference type="PANTHER" id="PTHR33744">
    <property type="entry name" value="CARBOHYDRATE DIACID REGULATOR"/>
    <property type="match status" value="1"/>
</dbReference>
<proteinExistence type="inferred from homology"/>
<reference evidence="5 6" key="1">
    <citation type="journal article" date="2021" name="ISME Commun">
        <title>Automated analysis of genomic sequences facilitates high-throughput and comprehensive description of bacteria.</title>
        <authorList>
            <person name="Hitch T.C.A."/>
        </authorList>
    </citation>
    <scope>NUCLEOTIDE SEQUENCE [LARGE SCALE GENOMIC DNA]</scope>
    <source>
        <strain evidence="5 6">Sanger_04</strain>
    </source>
</reference>
<sequence length="511" mass="59739">MKLSTAILADKLKSKFGLQNKKALSDKLHLEQVLFYDGSDEMQPDKIYIYSQKPGAGEMLVVPEQAVLFCIGKVPTRNTENDGQVFQVIDETSPFVLFNEIQRIFDYYDRWEKRLQELTQQADTIQELLDESFRIFLNPIVVSSADYFVIGYSSVIDTREELSSLVDLDSVIQSSDEYRNGRRILNQRKKRGAYYLPEYITGARTLRVNLFENDQFIYQVMMVESLSRFKSYDGALLEYLSAYIQMALTRLIDSRVEIGHRLDRILSDILSNPGRVNRSAEKWFSEFGWLATHRYFCISLKVNSLDWANMTVRFICKHMESMMGKNGSCAFQYKNNIAIFVNLTLLETGTEEVLEKMVNFLKDTFLKAGVSNEFTGFHEIDAYYRQAVAALDVGCRRKPYRWIYRFDEVALDYVLERSSAELPVRLVCSDKILKLQAYDEEHHTDYYHTLKTYVESQLNAVQTAKKLFIHRSTFLYRMEKIEELVKLDLNDYDALLYVMMTFRILEQEEQT</sequence>
<dbReference type="EMBL" id="JAOQKC010000003">
    <property type="protein sequence ID" value="MCU6695784.1"/>
    <property type="molecule type" value="Genomic_DNA"/>
</dbReference>
<feature type="domain" description="PucR C-terminal helix-turn-helix" evidence="3">
    <location>
        <begin position="447"/>
        <end position="503"/>
    </location>
</feature>
<keyword evidence="2" id="KW-0175">Coiled coil</keyword>